<feature type="chain" id="PRO_5045867322" evidence="2">
    <location>
        <begin position="19"/>
        <end position="453"/>
    </location>
</feature>
<proteinExistence type="predicted"/>
<evidence type="ECO:0000256" key="2">
    <source>
        <dbReference type="SAM" id="SignalP"/>
    </source>
</evidence>
<gene>
    <name evidence="3" type="primary">traH_2</name>
    <name evidence="3" type="ORF">GCM10007938_42680</name>
</gene>
<sequence length="453" mass="49365">MKRLSPLLLALVSTQLMASANNSLQQFFDRSGYNANVTDPVAYKGQSANYYSGGSLFVRTNVVNAQLATVTVPSIGAGCSGIDMFMGGFSHISSDELSKFGKAIIHNAPPFLVDLALQTWAPQLKQNLDKLQATADKWLNQSISSCEAAQAAVGGLAAFAAPATKKHVCATLGTQTNAFSDWVEGQAECNNDATVNGQLDAGKNDPELEGMTMRSHNVVWAAMMKNTYFQSDTDLAQFAMSLSGTFIYDQDGNPSFSPSLLKDDNNMIDALLNGGEIDRYTCNDTSPDACLVLVKRKHTIAAGSAFQIRLQKELDGLWQNVLNDQPLTNKQKGFIELMQTPILKFLFDSASTGQRPNTPAYANMLAIEMLNRYLNQTLGVVEHSLSASKSHPDNIEAIKTDIARAKQFMHGLTTKAMDDINAYNAMIAAEQAKQRNHRKSLAKRLPSQPSYQE</sequence>
<evidence type="ECO:0000313" key="4">
    <source>
        <dbReference type="Proteomes" id="UP001157138"/>
    </source>
</evidence>
<dbReference type="RefSeq" id="WP_284194310.1">
    <property type="nucleotide sequence ID" value="NZ_BSPW01000123.1"/>
</dbReference>
<dbReference type="Proteomes" id="UP001157138">
    <property type="component" value="Unassembled WGS sequence"/>
</dbReference>
<dbReference type="InterPro" id="IPR010927">
    <property type="entry name" value="T4SS_TraH"/>
</dbReference>
<feature type="signal peptide" evidence="2">
    <location>
        <begin position="1"/>
        <end position="18"/>
    </location>
</feature>
<accession>A0ABQ6F4L2</accession>
<evidence type="ECO:0000313" key="3">
    <source>
        <dbReference type="EMBL" id="GLT20483.1"/>
    </source>
</evidence>
<comment type="caution">
    <text evidence="3">The sequence shown here is derived from an EMBL/GenBank/DDBJ whole genome shotgun (WGS) entry which is preliminary data.</text>
</comment>
<reference evidence="4" key="1">
    <citation type="journal article" date="2019" name="Int. J. Syst. Evol. Microbiol.">
        <title>The Global Catalogue of Microorganisms (GCM) 10K type strain sequencing project: providing services to taxonomists for standard genome sequencing and annotation.</title>
        <authorList>
            <consortium name="The Broad Institute Genomics Platform"/>
            <consortium name="The Broad Institute Genome Sequencing Center for Infectious Disease"/>
            <person name="Wu L."/>
            <person name="Ma J."/>
        </authorList>
    </citation>
    <scope>NUCLEOTIDE SEQUENCE [LARGE SCALE GENOMIC DNA]</scope>
    <source>
        <strain evidence="4">NBRC 108723</strain>
    </source>
</reference>
<dbReference type="EMBL" id="BSPW01000123">
    <property type="protein sequence ID" value="GLT20483.1"/>
    <property type="molecule type" value="Genomic_DNA"/>
</dbReference>
<organism evidence="3 4">
    <name type="scientific">Vibrio zhanjiangensis</name>
    <dbReference type="NCBI Taxonomy" id="1046128"/>
    <lineage>
        <taxon>Bacteria</taxon>
        <taxon>Pseudomonadati</taxon>
        <taxon>Pseudomonadota</taxon>
        <taxon>Gammaproteobacteria</taxon>
        <taxon>Vibrionales</taxon>
        <taxon>Vibrionaceae</taxon>
        <taxon>Vibrio</taxon>
    </lineage>
</organism>
<evidence type="ECO:0000256" key="1">
    <source>
        <dbReference type="SAM" id="MobiDB-lite"/>
    </source>
</evidence>
<name>A0ABQ6F4L2_9VIBR</name>
<protein>
    <submittedName>
        <fullName evidence="3">Conjugal transfer protein TraH</fullName>
    </submittedName>
</protein>
<keyword evidence="2" id="KW-0732">Signal</keyword>
<feature type="region of interest" description="Disordered" evidence="1">
    <location>
        <begin position="434"/>
        <end position="453"/>
    </location>
</feature>
<keyword evidence="4" id="KW-1185">Reference proteome</keyword>
<dbReference type="Pfam" id="PF06122">
    <property type="entry name" value="TraH"/>
    <property type="match status" value="1"/>
</dbReference>